<evidence type="ECO:0000259" key="1">
    <source>
        <dbReference type="Pfam" id="PF13372"/>
    </source>
</evidence>
<organism evidence="2 3">
    <name type="scientific">Rhizosphaericola mali</name>
    <dbReference type="NCBI Taxonomy" id="2545455"/>
    <lineage>
        <taxon>Bacteria</taxon>
        <taxon>Pseudomonadati</taxon>
        <taxon>Bacteroidota</taxon>
        <taxon>Chitinophagia</taxon>
        <taxon>Chitinophagales</taxon>
        <taxon>Chitinophagaceae</taxon>
        <taxon>Rhizosphaericola</taxon>
    </lineage>
</organism>
<reference evidence="2 3" key="1">
    <citation type="submission" date="2019-09" db="EMBL/GenBank/DDBJ databases">
        <title>Complete genome sequence of Arachidicoccus sp. B3-10 isolated from apple orchard soil.</title>
        <authorList>
            <person name="Kim H.S."/>
            <person name="Han K.-I."/>
            <person name="Suh M.K."/>
            <person name="Lee K.C."/>
            <person name="Eom M.K."/>
            <person name="Kim J.-S."/>
            <person name="Kang S.W."/>
            <person name="Sin Y."/>
            <person name="Lee J.-S."/>
        </authorList>
    </citation>
    <scope>NUCLEOTIDE SEQUENCE [LARGE SCALE GENOMIC DNA]</scope>
    <source>
        <strain evidence="2 3">B3-10</strain>
    </source>
</reference>
<proteinExistence type="predicted"/>
<dbReference type="AlphaFoldDB" id="A0A5P2GA57"/>
<name>A0A5P2GA57_9BACT</name>
<sequence>MAKHLLHYIITFFFGGLGFLMMEKSHAQSFKLMRFDEDYSTWKDSSKTFYHSLKYIPTGKQSYLSLGGEARAEFVYFDNEDWGRLGIGTNPFLLQRYDFYGDWHLNNRWRVFGQIRSAWESGRKNGARMIDEDKFNVQNLFLDYKFIDKNKKTLTGRIGRQELDYGSGRLISVREGPNLRLYFDGIKLAYFSPQLRVDAFVMAADTINTGALDNKSSKQANLWGLYGNWIIPKSGNVEFYYIGIRRDNSVFVEGVANERRQTVGARYYKYGGGFIYNFEGAYQFGHFGKGKISAWTGAAEFGYNFDQIKGSPSISIRNDYISGDSHAGDGKLQTFNPIYPKGGYFGFNPQIGPVNLIDIHPYASYSPIAKLMLQGDVVFNWRYSLGDGIYRPSGTLNLNLVDSKKRYIGTAYLASATYTMTNKIALNMGVQYFKTGNYIDDVIPNHKNGLFINTRLSFKF</sequence>
<dbReference type="Pfam" id="PF13372">
    <property type="entry name" value="Alginate_exp"/>
    <property type="match status" value="1"/>
</dbReference>
<evidence type="ECO:0000313" key="2">
    <source>
        <dbReference type="EMBL" id="QES90073.1"/>
    </source>
</evidence>
<dbReference type="Proteomes" id="UP000292424">
    <property type="component" value="Chromosome"/>
</dbReference>
<dbReference type="SUPFAM" id="SSF56935">
    <property type="entry name" value="Porins"/>
    <property type="match status" value="1"/>
</dbReference>
<protein>
    <recommendedName>
        <fullName evidence="1">Alginate export domain-containing protein</fullName>
    </recommendedName>
</protein>
<dbReference type="InterPro" id="IPR025388">
    <property type="entry name" value="Alginate_export_dom"/>
</dbReference>
<gene>
    <name evidence="2" type="ORF">E0W69_015895</name>
</gene>
<accession>A0A5P2GA57</accession>
<dbReference type="EMBL" id="CP044016">
    <property type="protein sequence ID" value="QES90073.1"/>
    <property type="molecule type" value="Genomic_DNA"/>
</dbReference>
<evidence type="ECO:0000313" key="3">
    <source>
        <dbReference type="Proteomes" id="UP000292424"/>
    </source>
</evidence>
<feature type="domain" description="Alginate export" evidence="1">
    <location>
        <begin position="63"/>
        <end position="443"/>
    </location>
</feature>
<dbReference type="KEGG" id="arac:E0W69_015895"/>
<keyword evidence="3" id="KW-1185">Reference proteome</keyword>
<dbReference type="RefSeq" id="WP_131331029.1">
    <property type="nucleotide sequence ID" value="NZ_CP044016.1"/>
</dbReference>
<dbReference type="OrthoDB" id="311329at2"/>